<keyword evidence="5" id="KW-1185">Reference proteome</keyword>
<reference evidence="4 5" key="1">
    <citation type="submission" date="2021-07" db="EMBL/GenBank/DDBJ databases">
        <title>Stakelama flava sp. nov., a novel endophytic bacterium isolated from branch of Kandelia candel.</title>
        <authorList>
            <person name="Tuo L."/>
        </authorList>
    </citation>
    <scope>NUCLEOTIDE SEQUENCE [LARGE SCALE GENOMIC DNA]</scope>
    <source>
        <strain evidence="4 5">CBK3Z-3</strain>
    </source>
</reference>
<feature type="chain" id="PRO_5045246701" evidence="2">
    <location>
        <begin position="21"/>
        <end position="496"/>
    </location>
</feature>
<evidence type="ECO:0000313" key="5">
    <source>
        <dbReference type="Proteomes" id="UP001197214"/>
    </source>
</evidence>
<proteinExistence type="predicted"/>
<dbReference type="EMBL" id="JAHWZX010000015">
    <property type="protein sequence ID" value="MBW4331938.1"/>
    <property type="molecule type" value="Genomic_DNA"/>
</dbReference>
<feature type="transmembrane region" description="Helical" evidence="1">
    <location>
        <begin position="234"/>
        <end position="253"/>
    </location>
</feature>
<feature type="transmembrane region" description="Helical" evidence="1">
    <location>
        <begin position="203"/>
        <end position="228"/>
    </location>
</feature>
<feature type="transmembrane region" description="Helical" evidence="1">
    <location>
        <begin position="290"/>
        <end position="308"/>
    </location>
</feature>
<feature type="transmembrane region" description="Helical" evidence="1">
    <location>
        <begin position="339"/>
        <end position="360"/>
    </location>
</feature>
<dbReference type="Proteomes" id="UP001197214">
    <property type="component" value="Unassembled WGS sequence"/>
</dbReference>
<sequence>MPMRLLIILLLACLAAPAAAQPFSVDAAQLRLCADARAETPAAIDQETCRATRIESIDPQGRALWITGSIVLPREARSGPIGLYLSGKMASSVWWNGRKLGDNGKPGVSATTERAGQMDAVFFVPPSVVHAGKNRIAIRMSGMHGFLHLDRPVHWIGVAPYEPPRHLALAGYWPALVTFGAFVAAALYFGAMTLRGRDKGGSVLLTAMAVFAAGQLLAEVSRGLFGYAYPLHDVRLIVILACSLGFGGALFAYLWRRFDGARPRIAVAVTIAATLAIAIITPGYDGKTAMAVLVPVAAGIVALTRWTLQRRPGAAAHLAALAIFATLIVLGPLAFLDRYFYFAVAALLGFLFVRQALALVAEEDLRISQTARAERLEAALAQACQRTEPTRIPVIATGRADFVPAESIVHCRAAGDYVELVLDGGATLLHGGTLNQLERSLPATFLRVHRSHIVHSGRVSSLTRDATGTGMLALENGDSVPVSRRVMPRVRSALTR</sequence>
<evidence type="ECO:0000256" key="1">
    <source>
        <dbReference type="SAM" id="Phobius"/>
    </source>
</evidence>
<gene>
    <name evidence="4" type="ORF">KY084_13780</name>
</gene>
<accession>A0ABS6XNZ0</accession>
<feature type="signal peptide" evidence="2">
    <location>
        <begin position="1"/>
        <end position="20"/>
    </location>
</feature>
<dbReference type="SMART" id="SM00850">
    <property type="entry name" value="LytTR"/>
    <property type="match status" value="1"/>
</dbReference>
<dbReference type="Pfam" id="PF04397">
    <property type="entry name" value="LytTR"/>
    <property type="match status" value="1"/>
</dbReference>
<feature type="transmembrane region" description="Helical" evidence="1">
    <location>
        <begin position="265"/>
        <end position="284"/>
    </location>
</feature>
<keyword evidence="1" id="KW-0812">Transmembrane</keyword>
<evidence type="ECO:0000259" key="3">
    <source>
        <dbReference type="PROSITE" id="PS50930"/>
    </source>
</evidence>
<evidence type="ECO:0000313" key="4">
    <source>
        <dbReference type="EMBL" id="MBW4331938.1"/>
    </source>
</evidence>
<evidence type="ECO:0000256" key="2">
    <source>
        <dbReference type="SAM" id="SignalP"/>
    </source>
</evidence>
<feature type="domain" description="HTH LytTR-type" evidence="3">
    <location>
        <begin position="413"/>
        <end position="496"/>
    </location>
</feature>
<feature type="transmembrane region" description="Helical" evidence="1">
    <location>
        <begin position="315"/>
        <end position="333"/>
    </location>
</feature>
<name>A0ABS6XNZ0_9SPHN</name>
<organism evidence="4 5">
    <name type="scientific">Stakelama flava</name>
    <dbReference type="NCBI Taxonomy" id="2860338"/>
    <lineage>
        <taxon>Bacteria</taxon>
        <taxon>Pseudomonadati</taxon>
        <taxon>Pseudomonadota</taxon>
        <taxon>Alphaproteobacteria</taxon>
        <taxon>Sphingomonadales</taxon>
        <taxon>Sphingomonadaceae</taxon>
        <taxon>Stakelama</taxon>
    </lineage>
</organism>
<dbReference type="PANTHER" id="PTHR37299:SF1">
    <property type="entry name" value="STAGE 0 SPORULATION PROTEIN A HOMOLOG"/>
    <property type="match status" value="1"/>
</dbReference>
<protein>
    <submittedName>
        <fullName evidence="4">LytTR family transcriptional regulator</fullName>
    </submittedName>
</protein>
<dbReference type="InterPro" id="IPR007492">
    <property type="entry name" value="LytTR_DNA-bd_dom"/>
</dbReference>
<dbReference type="InterPro" id="IPR046947">
    <property type="entry name" value="LytR-like"/>
</dbReference>
<keyword evidence="1" id="KW-1133">Transmembrane helix</keyword>
<comment type="caution">
    <text evidence="4">The sequence shown here is derived from an EMBL/GenBank/DDBJ whole genome shotgun (WGS) entry which is preliminary data.</text>
</comment>
<dbReference type="PANTHER" id="PTHR37299">
    <property type="entry name" value="TRANSCRIPTIONAL REGULATOR-RELATED"/>
    <property type="match status" value="1"/>
</dbReference>
<keyword evidence="1" id="KW-0472">Membrane</keyword>
<dbReference type="PROSITE" id="PS50930">
    <property type="entry name" value="HTH_LYTTR"/>
    <property type="match status" value="1"/>
</dbReference>
<feature type="transmembrane region" description="Helical" evidence="1">
    <location>
        <begin position="172"/>
        <end position="191"/>
    </location>
</feature>
<dbReference type="RefSeq" id="WP_219239063.1">
    <property type="nucleotide sequence ID" value="NZ_JAHWZX010000015.1"/>
</dbReference>
<keyword evidence="2" id="KW-0732">Signal</keyword>